<dbReference type="InterPro" id="IPR027417">
    <property type="entry name" value="P-loop_NTPase"/>
</dbReference>
<dbReference type="PANTHER" id="PTHR23155">
    <property type="entry name" value="DISEASE RESISTANCE PROTEIN RP"/>
    <property type="match status" value="1"/>
</dbReference>
<dbReference type="InterPro" id="IPR058922">
    <property type="entry name" value="WHD_DRP"/>
</dbReference>
<dbReference type="InterPro" id="IPR002182">
    <property type="entry name" value="NB-ARC"/>
</dbReference>
<keyword evidence="3" id="KW-0677">Repeat</keyword>
<name>A0ABC9ASD3_9POAL</name>
<keyword evidence="4" id="KW-0547">Nucleotide-binding</keyword>
<evidence type="ECO:0000259" key="10">
    <source>
        <dbReference type="Pfam" id="PF23559"/>
    </source>
</evidence>
<evidence type="ECO:0000259" key="8">
    <source>
        <dbReference type="Pfam" id="PF00931"/>
    </source>
</evidence>
<proteinExistence type="inferred from homology"/>
<evidence type="ECO:0000256" key="1">
    <source>
        <dbReference type="ARBA" id="ARBA00008894"/>
    </source>
</evidence>
<dbReference type="EMBL" id="OZ075132">
    <property type="protein sequence ID" value="CAL4984771.1"/>
    <property type="molecule type" value="Genomic_DNA"/>
</dbReference>
<keyword evidence="5" id="KW-0611">Plant defense</keyword>
<gene>
    <name evidence="12" type="ORF">URODEC1_LOCUS57638</name>
</gene>
<feature type="domain" description="Disease resistance N-terminal" evidence="9">
    <location>
        <begin position="7"/>
        <end position="96"/>
    </location>
</feature>
<dbReference type="SUPFAM" id="SSF52058">
    <property type="entry name" value="L domain-like"/>
    <property type="match status" value="1"/>
</dbReference>
<dbReference type="AlphaFoldDB" id="A0ABC9ASD3"/>
<dbReference type="InterPro" id="IPR041118">
    <property type="entry name" value="Rx_N"/>
</dbReference>
<dbReference type="FunFam" id="3.40.50.300:FF:001091">
    <property type="entry name" value="Probable disease resistance protein At1g61300"/>
    <property type="match status" value="1"/>
</dbReference>
<dbReference type="FunFam" id="1.10.10.10:FF:000322">
    <property type="entry name" value="Probable disease resistance protein At1g63360"/>
    <property type="match status" value="1"/>
</dbReference>
<dbReference type="SUPFAM" id="SSF52540">
    <property type="entry name" value="P-loop containing nucleoside triphosphate hydrolases"/>
    <property type="match status" value="1"/>
</dbReference>
<dbReference type="InterPro" id="IPR044974">
    <property type="entry name" value="Disease_R_plants"/>
</dbReference>
<evidence type="ECO:0000256" key="2">
    <source>
        <dbReference type="ARBA" id="ARBA00022614"/>
    </source>
</evidence>
<dbReference type="PRINTS" id="PR00364">
    <property type="entry name" value="DISEASERSIST"/>
</dbReference>
<dbReference type="Pfam" id="PF18052">
    <property type="entry name" value="Rx_N"/>
    <property type="match status" value="1"/>
</dbReference>
<dbReference type="Gene3D" id="1.10.8.430">
    <property type="entry name" value="Helical domain of apoptotic protease-activating factors"/>
    <property type="match status" value="1"/>
</dbReference>
<evidence type="ECO:0000256" key="3">
    <source>
        <dbReference type="ARBA" id="ARBA00022737"/>
    </source>
</evidence>
<keyword evidence="13" id="KW-1185">Reference proteome</keyword>
<feature type="domain" description="Disease resistance protein winged helix" evidence="10">
    <location>
        <begin position="431"/>
        <end position="502"/>
    </location>
</feature>
<evidence type="ECO:0000256" key="4">
    <source>
        <dbReference type="ARBA" id="ARBA00022741"/>
    </source>
</evidence>
<evidence type="ECO:0000259" key="9">
    <source>
        <dbReference type="Pfam" id="PF18052"/>
    </source>
</evidence>
<dbReference type="Pfam" id="PF00931">
    <property type="entry name" value="NB-ARC"/>
    <property type="match status" value="1"/>
</dbReference>
<evidence type="ECO:0000256" key="6">
    <source>
        <dbReference type="ARBA" id="ARBA00023054"/>
    </source>
</evidence>
<feature type="domain" description="NB-ARC" evidence="8">
    <location>
        <begin position="172"/>
        <end position="344"/>
    </location>
</feature>
<dbReference type="InterPro" id="IPR055414">
    <property type="entry name" value="LRR_R13L4/SHOC2-like"/>
</dbReference>
<dbReference type="GO" id="GO:0000166">
    <property type="term" value="F:nucleotide binding"/>
    <property type="evidence" value="ECO:0007669"/>
    <property type="project" value="UniProtKB-KW"/>
</dbReference>
<dbReference type="Proteomes" id="UP001497457">
    <property type="component" value="Chromosome 22rd"/>
</dbReference>
<evidence type="ECO:0000256" key="5">
    <source>
        <dbReference type="ARBA" id="ARBA00022821"/>
    </source>
</evidence>
<dbReference type="InterPro" id="IPR036388">
    <property type="entry name" value="WH-like_DNA-bd_sf"/>
</dbReference>
<dbReference type="Pfam" id="PF23598">
    <property type="entry name" value="LRR_14"/>
    <property type="match status" value="1"/>
</dbReference>
<evidence type="ECO:0000313" key="13">
    <source>
        <dbReference type="Proteomes" id="UP001497457"/>
    </source>
</evidence>
<dbReference type="InterPro" id="IPR032675">
    <property type="entry name" value="LRR_dom_sf"/>
</dbReference>
<dbReference type="GO" id="GO:0042742">
    <property type="term" value="P:defense response to bacterium"/>
    <property type="evidence" value="ECO:0007669"/>
    <property type="project" value="UniProtKB-ARBA"/>
</dbReference>
<feature type="domain" description="Disease resistance R13L4/SHOC-2-like LRR" evidence="11">
    <location>
        <begin position="547"/>
        <end position="903"/>
    </location>
</feature>
<dbReference type="GO" id="GO:0009626">
    <property type="term" value="P:plant-type hypersensitive response"/>
    <property type="evidence" value="ECO:0007669"/>
    <property type="project" value="UniProtKB-ARBA"/>
</dbReference>
<dbReference type="Gene3D" id="1.20.5.4130">
    <property type="match status" value="1"/>
</dbReference>
<dbReference type="Gene3D" id="1.10.10.10">
    <property type="entry name" value="Winged helix-like DNA-binding domain superfamily/Winged helix DNA-binding domain"/>
    <property type="match status" value="1"/>
</dbReference>
<dbReference type="PANTHER" id="PTHR23155:SF1137">
    <property type="entry name" value="OS08G0387700 PROTEIN"/>
    <property type="match status" value="1"/>
</dbReference>
<dbReference type="CDD" id="cd14798">
    <property type="entry name" value="RX-CC_like"/>
    <property type="match status" value="1"/>
</dbReference>
<keyword evidence="2" id="KW-0433">Leucine-rich repeat</keyword>
<accession>A0ABC9ASD3</accession>
<dbReference type="InterPro" id="IPR042197">
    <property type="entry name" value="Apaf_helical"/>
</dbReference>
<comment type="similarity">
    <text evidence="1">Belongs to the disease resistance NB-LRR family.</text>
</comment>
<dbReference type="Gene3D" id="3.40.50.300">
    <property type="entry name" value="P-loop containing nucleotide triphosphate hydrolases"/>
    <property type="match status" value="1"/>
</dbReference>
<dbReference type="Pfam" id="PF23559">
    <property type="entry name" value="WHD_DRP"/>
    <property type="match status" value="1"/>
</dbReference>
<organism evidence="12 13">
    <name type="scientific">Urochloa decumbens</name>
    <dbReference type="NCBI Taxonomy" id="240449"/>
    <lineage>
        <taxon>Eukaryota</taxon>
        <taxon>Viridiplantae</taxon>
        <taxon>Streptophyta</taxon>
        <taxon>Embryophyta</taxon>
        <taxon>Tracheophyta</taxon>
        <taxon>Spermatophyta</taxon>
        <taxon>Magnoliopsida</taxon>
        <taxon>Liliopsida</taxon>
        <taxon>Poales</taxon>
        <taxon>Poaceae</taxon>
        <taxon>PACMAD clade</taxon>
        <taxon>Panicoideae</taxon>
        <taxon>Panicodae</taxon>
        <taxon>Paniceae</taxon>
        <taxon>Melinidinae</taxon>
        <taxon>Urochloa</taxon>
    </lineage>
</organism>
<dbReference type="InterPro" id="IPR038005">
    <property type="entry name" value="RX-like_CC"/>
</dbReference>
<protein>
    <submittedName>
        <fullName evidence="12">Uncharacterized protein</fullName>
    </submittedName>
</protein>
<evidence type="ECO:0000259" key="11">
    <source>
        <dbReference type="Pfam" id="PF23598"/>
    </source>
</evidence>
<reference evidence="12 13" key="2">
    <citation type="submission" date="2024-10" db="EMBL/GenBank/DDBJ databases">
        <authorList>
            <person name="Ryan C."/>
        </authorList>
    </citation>
    <scope>NUCLEOTIDE SEQUENCE [LARGE SCALE GENOMIC DNA]</scope>
</reference>
<sequence length="909" mass="102818">MELAAAALGSLLPKLGTLLSDEYRLQKGVRGEIRFLQAEMESMQAAIEEVSNLPPDQIDGVSKIWARDLKELVYDIEDSVDSFMVRVDAPAHTKPHSFRKFFDRTISLLTKAKSRHHIADDIQDIKRRIQEVADRREKYKFEATAGRSDRNPVDPRVLACFEETSNLVGTDGPVEKISNLLTEGKGEPTKKLMVVSIVGVGGLGKTTIANLVYERLGQQFDCQAFVPVSLKPDMKHIFGSILRQVSEDKCTNAGEKDLDELIRSIRKFLVDKRYLIVIDDVWNTEAWEIIKRALTDNNIGSRVILTTRNMDGAKFASLDGEVYELDALSDEDSIRLLCKRVFNEGEGIYSELEEITKKILNKCGGIPLAIITISSMLARINRTKYEWYGVYNSMGSGLGKDKTLDNMRNILRLSYSDLPYYLKPCLLYLSMFPEDYEIRRSNLVQLWVAEGFVVEKQGSTSYEIGDMYFNELVNRSMIMPVDMDKFGVATTCQVHDVILDLIISLSAQENFCTIPDTLHHKSTACKIRRISLQSEQKIEAATENMSHVRSLIVFYNGIQMLPPPSRFSVLRVLSLENIPSKIIQPNDIGSLHHLRYLELGGELEPGLLGGIGNLKLLKTLDLRHAYMFEELPACVVQLRQLECLLTHSNLNFPDGIGNLTSLQELSLLNVDKAPNALAELGKLTELRVLEMKGFNENESYMETFLQSLSNLGNLSTLKFDDVSNPRSLDSVSDQWKGPACLQVFDGGYVTFSELPRWFSSLSQLSCLYIWVNVLRQADLQLLGALPMLRYLELRVRLEVTTDERLVIGSDQPFRSLAEFKFRHYSRCWLVFGQGVMPRLRRLQLYFNVRKRVGGGFDVGLENLTSLKHVIVQVGCRGARSREVEDAETKSRDAVGSHPNHPTLVLERYS</sequence>
<reference evidence="13" key="1">
    <citation type="submission" date="2024-06" db="EMBL/GenBank/DDBJ databases">
        <authorList>
            <person name="Ryan C."/>
        </authorList>
    </citation>
    <scope>NUCLEOTIDE SEQUENCE [LARGE SCALE GENOMIC DNA]</scope>
</reference>
<evidence type="ECO:0000313" key="12">
    <source>
        <dbReference type="EMBL" id="CAL4984771.1"/>
    </source>
</evidence>
<dbReference type="GO" id="GO:0002758">
    <property type="term" value="P:innate immune response-activating signaling pathway"/>
    <property type="evidence" value="ECO:0007669"/>
    <property type="project" value="UniProtKB-ARBA"/>
</dbReference>
<evidence type="ECO:0000256" key="7">
    <source>
        <dbReference type="SAM" id="MobiDB-lite"/>
    </source>
</evidence>
<dbReference type="Gene3D" id="3.80.10.10">
    <property type="entry name" value="Ribonuclease Inhibitor"/>
    <property type="match status" value="1"/>
</dbReference>
<feature type="region of interest" description="Disordered" evidence="7">
    <location>
        <begin position="882"/>
        <end position="901"/>
    </location>
</feature>
<feature type="compositionally biased region" description="Basic and acidic residues" evidence="7">
    <location>
        <begin position="882"/>
        <end position="894"/>
    </location>
</feature>
<keyword evidence="6" id="KW-0175">Coiled coil</keyword>